<organism evidence="1 2">
    <name type="scientific">Nannocystis punicea</name>
    <dbReference type="NCBI Taxonomy" id="2995304"/>
    <lineage>
        <taxon>Bacteria</taxon>
        <taxon>Pseudomonadati</taxon>
        <taxon>Myxococcota</taxon>
        <taxon>Polyangia</taxon>
        <taxon>Nannocystales</taxon>
        <taxon>Nannocystaceae</taxon>
        <taxon>Nannocystis</taxon>
    </lineage>
</organism>
<accession>A0ABY7GSQ0</accession>
<dbReference type="RefSeq" id="WP_269032314.1">
    <property type="nucleotide sequence ID" value="NZ_CP114040.1"/>
</dbReference>
<keyword evidence="2" id="KW-1185">Reference proteome</keyword>
<evidence type="ECO:0008006" key="3">
    <source>
        <dbReference type="Google" id="ProtNLM"/>
    </source>
</evidence>
<evidence type="ECO:0000313" key="1">
    <source>
        <dbReference type="EMBL" id="WAS89982.1"/>
    </source>
</evidence>
<sequence length="213" mass="22879">MQSNKYSVGVTFGAGLVVALISMGCDEALELEDTDSTGEEQADQVEPRAICETCPPPTGGGTGGGSRIQFWEGNNATQDDLGSIGVTTQSHFYDLTSGGNPIDNDEARSLTLHNIKKGTTIILCDDPHPWFPLPGYQCGYDDDKGNRDDVTTINVKQDVQMRTIGTFEQSSSDASVDVTWVGAQTPCYDGLDGKVSMIKIYPPGTQPNWDCSE</sequence>
<gene>
    <name evidence="1" type="ORF">O0S08_27630</name>
</gene>
<evidence type="ECO:0000313" key="2">
    <source>
        <dbReference type="Proteomes" id="UP001164459"/>
    </source>
</evidence>
<dbReference type="EMBL" id="CP114040">
    <property type="protein sequence ID" value="WAS89982.1"/>
    <property type="molecule type" value="Genomic_DNA"/>
</dbReference>
<proteinExistence type="predicted"/>
<dbReference type="PROSITE" id="PS51257">
    <property type="entry name" value="PROKAR_LIPOPROTEIN"/>
    <property type="match status" value="1"/>
</dbReference>
<name>A0ABY7GSQ0_9BACT</name>
<protein>
    <recommendedName>
        <fullName evidence="3">Lipoprotein</fullName>
    </recommendedName>
</protein>
<dbReference type="Proteomes" id="UP001164459">
    <property type="component" value="Chromosome"/>
</dbReference>
<reference evidence="1" key="1">
    <citation type="submission" date="2022-11" db="EMBL/GenBank/DDBJ databases">
        <title>Minimal conservation of predation-associated metabolite biosynthetic gene clusters underscores biosynthetic potential of Myxococcota including descriptions for ten novel species: Archangium lansinium sp. nov., Myxococcus landrumus sp. nov., Nannocystis bai.</title>
        <authorList>
            <person name="Ahearne A."/>
            <person name="Stevens C."/>
            <person name="Dowd S."/>
        </authorList>
    </citation>
    <scope>NUCLEOTIDE SEQUENCE</scope>
    <source>
        <strain evidence="1">Fl3</strain>
    </source>
</reference>